<accession>A0A1W1I2U6</accession>
<dbReference type="OrthoDB" id="9900273at2"/>
<dbReference type="RefSeq" id="WP_080885884.1">
    <property type="nucleotide sequence ID" value="NZ_LT828648.1"/>
</dbReference>
<evidence type="ECO:0000256" key="1">
    <source>
        <dbReference type="SAM" id="MobiDB-lite"/>
    </source>
</evidence>
<sequence>MVRAMSMWVAVTLVVGGSFLSLEPVGQAEPADAGLHLVAGTLSKLDLPNGRGVLTTDLGRPIYFDVPNAYLFENVTVGARIAIRLDRYAHAIRVMDTSVADVVPPEGSTPEQSSADTFSSDSTDTGGTNPP</sequence>
<proteinExistence type="predicted"/>
<protein>
    <submittedName>
        <fullName evidence="2">Uncharacterized protein</fullName>
    </submittedName>
</protein>
<dbReference type="EMBL" id="LT828648">
    <property type="protein sequence ID" value="SLM47327.1"/>
    <property type="molecule type" value="Genomic_DNA"/>
</dbReference>
<feature type="compositionally biased region" description="Low complexity" evidence="1">
    <location>
        <begin position="113"/>
        <end position="125"/>
    </location>
</feature>
<keyword evidence="3" id="KW-1185">Reference proteome</keyword>
<evidence type="ECO:0000313" key="3">
    <source>
        <dbReference type="Proteomes" id="UP000192042"/>
    </source>
</evidence>
<feature type="region of interest" description="Disordered" evidence="1">
    <location>
        <begin position="99"/>
        <end position="131"/>
    </location>
</feature>
<name>A0A1W1I2U6_9BACT</name>
<dbReference type="AlphaFoldDB" id="A0A1W1I2U6"/>
<organism evidence="2 3">
    <name type="scientific">Nitrospira japonica</name>
    <dbReference type="NCBI Taxonomy" id="1325564"/>
    <lineage>
        <taxon>Bacteria</taxon>
        <taxon>Pseudomonadati</taxon>
        <taxon>Nitrospirota</taxon>
        <taxon>Nitrospiria</taxon>
        <taxon>Nitrospirales</taxon>
        <taxon>Nitrospiraceae</taxon>
        <taxon>Nitrospira</taxon>
    </lineage>
</organism>
<dbReference type="Proteomes" id="UP000192042">
    <property type="component" value="Chromosome I"/>
</dbReference>
<dbReference type="KEGG" id="nja:NSJP_1155"/>
<evidence type="ECO:0000313" key="2">
    <source>
        <dbReference type="EMBL" id="SLM47327.1"/>
    </source>
</evidence>
<reference evidence="2 3" key="1">
    <citation type="submission" date="2017-03" db="EMBL/GenBank/DDBJ databases">
        <authorList>
            <person name="Afonso C.L."/>
            <person name="Miller P.J."/>
            <person name="Scott M.A."/>
            <person name="Spackman E."/>
            <person name="Goraichik I."/>
            <person name="Dimitrov K.M."/>
            <person name="Suarez D.L."/>
            <person name="Swayne D.E."/>
        </authorList>
    </citation>
    <scope>NUCLEOTIDE SEQUENCE [LARGE SCALE GENOMIC DNA]</scope>
    <source>
        <strain evidence="2">Genome sequencing of Nitrospira japonica strain NJ11</strain>
    </source>
</reference>
<gene>
    <name evidence="2" type="ORF">NSJP_1155</name>
</gene>